<dbReference type="InterPro" id="IPR019734">
    <property type="entry name" value="TPR_rpt"/>
</dbReference>
<dbReference type="EMBL" id="SDAM02001444">
    <property type="protein sequence ID" value="KAH6822181.1"/>
    <property type="molecule type" value="Genomic_DNA"/>
</dbReference>
<dbReference type="PANTHER" id="PTHR45641:SF19">
    <property type="entry name" value="NEPHROCYSTIN-3"/>
    <property type="match status" value="1"/>
</dbReference>
<evidence type="ECO:0000313" key="4">
    <source>
        <dbReference type="Proteomes" id="UP001190926"/>
    </source>
</evidence>
<evidence type="ECO:0000256" key="2">
    <source>
        <dbReference type="ARBA" id="ARBA00022803"/>
    </source>
</evidence>
<keyword evidence="4" id="KW-1185">Reference proteome</keyword>
<dbReference type="PANTHER" id="PTHR45641">
    <property type="entry name" value="TETRATRICOPEPTIDE REPEAT PROTEIN (AFU_ORTHOLOGUE AFUA_6G03870)"/>
    <property type="match status" value="1"/>
</dbReference>
<gene>
    <name evidence="3" type="ORF">C2S53_000068</name>
</gene>
<keyword evidence="2" id="KW-0802">TPR repeat</keyword>
<organism evidence="3 4">
    <name type="scientific">Perilla frutescens var. hirtella</name>
    <name type="common">Perilla citriodora</name>
    <name type="synonym">Perilla setoyensis</name>
    <dbReference type="NCBI Taxonomy" id="608512"/>
    <lineage>
        <taxon>Eukaryota</taxon>
        <taxon>Viridiplantae</taxon>
        <taxon>Streptophyta</taxon>
        <taxon>Embryophyta</taxon>
        <taxon>Tracheophyta</taxon>
        <taxon>Spermatophyta</taxon>
        <taxon>Magnoliopsida</taxon>
        <taxon>eudicotyledons</taxon>
        <taxon>Gunneridae</taxon>
        <taxon>Pentapetalae</taxon>
        <taxon>asterids</taxon>
        <taxon>lamiids</taxon>
        <taxon>Lamiales</taxon>
        <taxon>Lamiaceae</taxon>
        <taxon>Nepetoideae</taxon>
        <taxon>Elsholtzieae</taxon>
        <taxon>Perilla</taxon>
    </lineage>
</organism>
<reference evidence="3 4" key="1">
    <citation type="journal article" date="2021" name="Nat. Commun.">
        <title>Incipient diploidization of the medicinal plant Perilla within 10,000 years.</title>
        <authorList>
            <person name="Zhang Y."/>
            <person name="Shen Q."/>
            <person name="Leng L."/>
            <person name="Zhang D."/>
            <person name="Chen S."/>
            <person name="Shi Y."/>
            <person name="Ning Z."/>
            <person name="Chen S."/>
        </authorList>
    </citation>
    <scope>NUCLEOTIDE SEQUENCE [LARGE SCALE GENOMIC DNA]</scope>
    <source>
        <strain evidence="4">cv. PC099</strain>
    </source>
</reference>
<dbReference type="Pfam" id="PF13374">
    <property type="entry name" value="TPR_10"/>
    <property type="match status" value="1"/>
</dbReference>
<protein>
    <submittedName>
        <fullName evidence="3">Tetratricopeptide repeat superfamily protein</fullName>
    </submittedName>
</protein>
<dbReference type="Pfam" id="PF13424">
    <property type="entry name" value="TPR_12"/>
    <property type="match status" value="3"/>
</dbReference>
<evidence type="ECO:0000256" key="1">
    <source>
        <dbReference type="ARBA" id="ARBA00022737"/>
    </source>
</evidence>
<dbReference type="InterPro" id="IPR011990">
    <property type="entry name" value="TPR-like_helical_dom_sf"/>
</dbReference>
<accession>A0AAD4IVN0</accession>
<dbReference type="AlphaFoldDB" id="A0AAD4IVN0"/>
<comment type="caution">
    <text evidence="3">The sequence shown here is derived from an EMBL/GenBank/DDBJ whole genome shotgun (WGS) entry which is preliminary data.</text>
</comment>
<sequence length="614" mass="69018">MAAIIPSSIPANFRMNPMCLKTELGHRKFQKLSLCSCGQMSFPFPKRSRRLYMVPFNPFDGRCALKSFGGDSVFDKEGNHPQRDVISVVLDSKVPQRSDIVSETYMKSPGSLNDLEEQLQELFNEVKSLIKLGKNDDAVDLLQANYESVREQVDSGSQGIEEAAVLDVIALGYMALGDLRTVGSLMDLMHKIVNTLDDEEPLFDSILMHMANIYAKLEKFELSIYFYRRSLKIMERKYGTTSSFLCTPLMGIAKVLGSSGRAREAIETYHQVIKILESSRREGEELIVPLSALGNLLQKEGKTSDAEYTFNRVLNIYIRLFGGKDGRVGVAMCSLAQVKCAKGEVNEAIDLYKNAMEILRTSTHMALDDQVMEKMRIDLAELLHAVGRGEEGRALLEECLFISEKSKGKHHPSLVPHLINLATSYSQSKNFAEAERLLRISLQIMMKNVPPDDPSITFPMLNLAVTLYNLQRDEEAEELAADVLHIREKAFGKESLPVGETLDCLVSIRTRMDKDDGELVELLKRVLKIQEKAFGPDSEEVMETMKKIVHYLDKLGIKDEKYPLQRRLSALQACLLNFVPSPIAGSGMSEDLLRIRAQGTSCDHIKRKGWRILP</sequence>
<evidence type="ECO:0000313" key="3">
    <source>
        <dbReference type="EMBL" id="KAH6822181.1"/>
    </source>
</evidence>
<dbReference type="Gene3D" id="1.25.40.10">
    <property type="entry name" value="Tetratricopeptide repeat domain"/>
    <property type="match status" value="3"/>
</dbReference>
<dbReference type="GO" id="GO:0009658">
    <property type="term" value="P:chloroplast organization"/>
    <property type="evidence" value="ECO:0007669"/>
    <property type="project" value="TreeGrafter"/>
</dbReference>
<dbReference type="GO" id="GO:0009507">
    <property type="term" value="C:chloroplast"/>
    <property type="evidence" value="ECO:0007669"/>
    <property type="project" value="TreeGrafter"/>
</dbReference>
<keyword evidence="1" id="KW-0677">Repeat</keyword>
<dbReference type="Proteomes" id="UP001190926">
    <property type="component" value="Unassembled WGS sequence"/>
</dbReference>
<name>A0AAD4IVN0_PERFH</name>
<proteinExistence type="predicted"/>
<dbReference type="SUPFAM" id="SSF48452">
    <property type="entry name" value="TPR-like"/>
    <property type="match status" value="1"/>
</dbReference>
<dbReference type="SMART" id="SM00028">
    <property type="entry name" value="TPR"/>
    <property type="match status" value="5"/>
</dbReference>